<evidence type="ECO:0000313" key="1">
    <source>
        <dbReference type="EMBL" id="KKR82417.1"/>
    </source>
</evidence>
<protein>
    <submittedName>
        <fullName evidence="1">Uncharacterized protein</fullName>
    </submittedName>
</protein>
<reference evidence="1 2" key="1">
    <citation type="journal article" date="2015" name="Nature">
        <title>rRNA introns, odd ribosomes, and small enigmatic genomes across a large radiation of phyla.</title>
        <authorList>
            <person name="Brown C.T."/>
            <person name="Hug L.A."/>
            <person name="Thomas B.C."/>
            <person name="Sharon I."/>
            <person name="Castelle C.J."/>
            <person name="Singh A."/>
            <person name="Wilkins M.J."/>
            <person name="Williams K.H."/>
            <person name="Banfield J.F."/>
        </authorList>
    </citation>
    <scope>NUCLEOTIDE SEQUENCE [LARGE SCALE GENOMIC DNA]</scope>
</reference>
<comment type="caution">
    <text evidence="1">The sequence shown here is derived from an EMBL/GenBank/DDBJ whole genome shotgun (WGS) entry which is preliminary data.</text>
</comment>
<proteinExistence type="predicted"/>
<gene>
    <name evidence="1" type="ORF">UU29_C0013G0005</name>
</gene>
<dbReference type="Proteomes" id="UP000034601">
    <property type="component" value="Unassembled WGS sequence"/>
</dbReference>
<organism evidence="1 2">
    <name type="scientific">Candidatus Daviesbacteria bacterium GW2011_GWA2_40_9</name>
    <dbReference type="NCBI Taxonomy" id="1618424"/>
    <lineage>
        <taxon>Bacteria</taxon>
        <taxon>Candidatus Daviesiibacteriota</taxon>
    </lineage>
</organism>
<dbReference type="EMBL" id="LCAB01000013">
    <property type="protein sequence ID" value="KKR82417.1"/>
    <property type="molecule type" value="Genomic_DNA"/>
</dbReference>
<accession>A0A0G0X474</accession>
<sequence length="42" mass="4981">MLKKVPRRSLKRLRQNKTDLLTEQVKKIFLSGDQELILMVRG</sequence>
<dbReference type="AlphaFoldDB" id="A0A0G0X474"/>
<evidence type="ECO:0000313" key="2">
    <source>
        <dbReference type="Proteomes" id="UP000034601"/>
    </source>
</evidence>
<name>A0A0G0X474_9BACT</name>